<protein>
    <submittedName>
        <fullName evidence="1">Uncharacterized protein</fullName>
    </submittedName>
</protein>
<reference evidence="1 2" key="1">
    <citation type="submission" date="2017-08" db="EMBL/GenBank/DDBJ databases">
        <title>Virgibacillus indicus sp. nov. and Virgibacillus profoundi sp. nov, two moderately halophilic bacteria isolated from marine sediment by using the Microfluidic Streak Plate.</title>
        <authorList>
            <person name="Xu B."/>
            <person name="Hu B."/>
            <person name="Wang J."/>
            <person name="Zhu Y."/>
            <person name="Huang L."/>
            <person name="Du W."/>
            <person name="Huang Y."/>
        </authorList>
    </citation>
    <scope>NUCLEOTIDE SEQUENCE [LARGE SCALE GENOMIC DNA]</scope>
    <source>
        <strain evidence="1 2">IO3-P3-H5</strain>
    </source>
</reference>
<dbReference type="RefSeq" id="WP_095654866.1">
    <property type="nucleotide sequence ID" value="NZ_NPOA01000004.1"/>
</dbReference>
<proteinExistence type="predicted"/>
<dbReference type="AlphaFoldDB" id="A0A2A2IG93"/>
<gene>
    <name evidence="1" type="ORF">CIL05_07285</name>
</gene>
<accession>A0A2A2IG93</accession>
<evidence type="ECO:0000313" key="2">
    <source>
        <dbReference type="Proteomes" id="UP000218887"/>
    </source>
</evidence>
<evidence type="ECO:0000313" key="1">
    <source>
        <dbReference type="EMBL" id="PAV30264.1"/>
    </source>
</evidence>
<comment type="caution">
    <text evidence="1">The sequence shown here is derived from an EMBL/GenBank/DDBJ whole genome shotgun (WGS) entry which is preliminary data.</text>
</comment>
<dbReference type="EMBL" id="NPOA01000004">
    <property type="protein sequence ID" value="PAV30264.1"/>
    <property type="molecule type" value="Genomic_DNA"/>
</dbReference>
<sequence length="61" mass="7492">MYEPYFLEYRRDGRLELYETDGTFYNHDSQDLLIATLYDDEEAERLCRILNDIYYGKIQLK</sequence>
<dbReference type="Proteomes" id="UP000218887">
    <property type="component" value="Unassembled WGS sequence"/>
</dbReference>
<keyword evidence="2" id="KW-1185">Reference proteome</keyword>
<organism evidence="1 2">
    <name type="scientific">Virgibacillus profundi</name>
    <dbReference type="NCBI Taxonomy" id="2024555"/>
    <lineage>
        <taxon>Bacteria</taxon>
        <taxon>Bacillati</taxon>
        <taxon>Bacillota</taxon>
        <taxon>Bacilli</taxon>
        <taxon>Bacillales</taxon>
        <taxon>Bacillaceae</taxon>
        <taxon>Virgibacillus</taxon>
    </lineage>
</organism>
<name>A0A2A2IG93_9BACI</name>
<dbReference type="OrthoDB" id="9952421at2"/>